<organism evidence="6 7">
    <name type="scientific">Ectobacillus funiculus</name>
    <dbReference type="NCBI Taxonomy" id="137993"/>
    <lineage>
        <taxon>Bacteria</taxon>
        <taxon>Bacillati</taxon>
        <taxon>Bacillota</taxon>
        <taxon>Bacilli</taxon>
        <taxon>Bacillales</taxon>
        <taxon>Bacillaceae</taxon>
        <taxon>Ectobacillus</taxon>
    </lineage>
</organism>
<dbReference type="EMBL" id="JBHMAF010000100">
    <property type="protein sequence ID" value="MFB9759878.1"/>
    <property type="molecule type" value="Genomic_DNA"/>
</dbReference>
<keyword evidence="3" id="KW-0804">Transcription</keyword>
<evidence type="ECO:0000256" key="3">
    <source>
        <dbReference type="ARBA" id="ARBA00023163"/>
    </source>
</evidence>
<feature type="domain" description="HTH rpiR-type" evidence="4">
    <location>
        <begin position="3"/>
        <end position="79"/>
    </location>
</feature>
<dbReference type="CDD" id="cd05013">
    <property type="entry name" value="SIS_RpiR"/>
    <property type="match status" value="1"/>
</dbReference>
<sequence>MSNLIFDITSDKYQTLSESERYLLEYIYRNMEHIPTMSIVKLSEEANVSTATIVRLMKKIGHEGFTSFKYNMKDKLKTSDNIEAIDEIDMNIKQAIKKNEVEVLNTIQMLNTGTIEDAIQKIYDAEKVYIFARGFSEMIANEMTIKLQITGKNCEMHDDPNIIRVISRKLKEKELAIFISLNGETEELVEAAKNLKIKSISTITLTAGVDSTLAKLSEITFLGYKGAHSFFPDYEVRSRLPLQVIARIILDAYVIRRV</sequence>
<keyword evidence="1" id="KW-0805">Transcription regulation</keyword>
<evidence type="ECO:0000256" key="1">
    <source>
        <dbReference type="ARBA" id="ARBA00023015"/>
    </source>
</evidence>
<keyword evidence="7" id="KW-1185">Reference proteome</keyword>
<evidence type="ECO:0000256" key="2">
    <source>
        <dbReference type="ARBA" id="ARBA00023125"/>
    </source>
</evidence>
<reference evidence="6 7" key="1">
    <citation type="submission" date="2024-09" db="EMBL/GenBank/DDBJ databases">
        <authorList>
            <person name="Sun Q."/>
            <person name="Mori K."/>
        </authorList>
    </citation>
    <scope>NUCLEOTIDE SEQUENCE [LARGE SCALE GENOMIC DNA]</scope>
    <source>
        <strain evidence="6 7">JCM 11201</strain>
    </source>
</reference>
<keyword evidence="2" id="KW-0238">DNA-binding</keyword>
<gene>
    <name evidence="6" type="ORF">ACFFMS_15900</name>
</gene>
<dbReference type="Pfam" id="PF01380">
    <property type="entry name" value="SIS"/>
    <property type="match status" value="1"/>
</dbReference>
<dbReference type="Proteomes" id="UP001589609">
    <property type="component" value="Unassembled WGS sequence"/>
</dbReference>
<dbReference type="RefSeq" id="WP_379950249.1">
    <property type="nucleotide sequence ID" value="NZ_JBHMAF010000100.1"/>
</dbReference>
<dbReference type="InterPro" id="IPR000281">
    <property type="entry name" value="HTH_RpiR"/>
</dbReference>
<evidence type="ECO:0000313" key="6">
    <source>
        <dbReference type="EMBL" id="MFB9759878.1"/>
    </source>
</evidence>
<proteinExistence type="predicted"/>
<dbReference type="InterPro" id="IPR001347">
    <property type="entry name" value="SIS_dom"/>
</dbReference>
<dbReference type="SUPFAM" id="SSF46689">
    <property type="entry name" value="Homeodomain-like"/>
    <property type="match status" value="1"/>
</dbReference>
<dbReference type="Gene3D" id="1.10.10.10">
    <property type="entry name" value="Winged helix-like DNA-binding domain superfamily/Winged helix DNA-binding domain"/>
    <property type="match status" value="1"/>
</dbReference>
<dbReference type="InterPro" id="IPR047640">
    <property type="entry name" value="RpiR-like"/>
</dbReference>
<dbReference type="InterPro" id="IPR036388">
    <property type="entry name" value="WH-like_DNA-bd_sf"/>
</dbReference>
<dbReference type="PANTHER" id="PTHR30514:SF21">
    <property type="entry name" value="RPIR-FAMILY TRANSCRIPTIONAL REGULATOR"/>
    <property type="match status" value="1"/>
</dbReference>
<dbReference type="PANTHER" id="PTHR30514">
    <property type="entry name" value="GLUCOKINASE"/>
    <property type="match status" value="1"/>
</dbReference>
<dbReference type="SUPFAM" id="SSF53697">
    <property type="entry name" value="SIS domain"/>
    <property type="match status" value="1"/>
</dbReference>
<evidence type="ECO:0000313" key="7">
    <source>
        <dbReference type="Proteomes" id="UP001589609"/>
    </source>
</evidence>
<protein>
    <submittedName>
        <fullName evidence="6">MurR/RpiR family transcriptional regulator</fullName>
    </submittedName>
</protein>
<dbReference type="InterPro" id="IPR035472">
    <property type="entry name" value="RpiR-like_SIS"/>
</dbReference>
<dbReference type="Pfam" id="PF01418">
    <property type="entry name" value="HTH_6"/>
    <property type="match status" value="1"/>
</dbReference>
<dbReference type="PROSITE" id="PS51071">
    <property type="entry name" value="HTH_RPIR"/>
    <property type="match status" value="1"/>
</dbReference>
<name>A0ABV5WI43_9BACI</name>
<feature type="domain" description="SIS" evidence="5">
    <location>
        <begin position="118"/>
        <end position="258"/>
    </location>
</feature>
<comment type="caution">
    <text evidence="6">The sequence shown here is derived from an EMBL/GenBank/DDBJ whole genome shotgun (WGS) entry which is preliminary data.</text>
</comment>
<evidence type="ECO:0000259" key="5">
    <source>
        <dbReference type="PROSITE" id="PS51464"/>
    </source>
</evidence>
<dbReference type="Gene3D" id="3.40.50.10490">
    <property type="entry name" value="Glucose-6-phosphate isomerase like protein, domain 1"/>
    <property type="match status" value="1"/>
</dbReference>
<dbReference type="InterPro" id="IPR046348">
    <property type="entry name" value="SIS_dom_sf"/>
</dbReference>
<dbReference type="PROSITE" id="PS51464">
    <property type="entry name" value="SIS"/>
    <property type="match status" value="1"/>
</dbReference>
<accession>A0ABV5WI43</accession>
<evidence type="ECO:0000259" key="4">
    <source>
        <dbReference type="PROSITE" id="PS51071"/>
    </source>
</evidence>
<dbReference type="InterPro" id="IPR009057">
    <property type="entry name" value="Homeodomain-like_sf"/>
</dbReference>